<evidence type="ECO:0000313" key="1">
    <source>
        <dbReference type="EMBL" id="PKR56385.1"/>
    </source>
</evidence>
<dbReference type="RefSeq" id="WP_101304990.1">
    <property type="nucleotide sequence ID" value="NZ_NXGX01000015.1"/>
</dbReference>
<reference evidence="1 2" key="1">
    <citation type="submission" date="2017-09" db="EMBL/GenBank/DDBJ databases">
        <title>Biodiversity and function of Thalassospira species in the particle-attached aromatic-hydrocarbon-degrading consortia from the surface seawater of the China South Sea.</title>
        <authorList>
            <person name="Dong C."/>
            <person name="Lai Q."/>
            <person name="Shao Z."/>
        </authorList>
    </citation>
    <scope>NUCLEOTIDE SEQUENCE [LARGE SCALE GENOMIC DNA]</scope>
    <source>
        <strain evidence="1 2">139Z-12</strain>
    </source>
</reference>
<evidence type="ECO:0000313" key="2">
    <source>
        <dbReference type="Proteomes" id="UP000233332"/>
    </source>
</evidence>
<dbReference type="AlphaFoldDB" id="A0A2N3L0P5"/>
<name>A0A2N3L0P5_9PROT</name>
<dbReference type="Proteomes" id="UP000233332">
    <property type="component" value="Unassembled WGS sequence"/>
</dbReference>
<protein>
    <submittedName>
        <fullName evidence="1">Uncharacterized protein</fullName>
    </submittedName>
</protein>
<proteinExistence type="predicted"/>
<organism evidence="1 2">
    <name type="scientific">Thalassospira lohafexi</name>
    <dbReference type="NCBI Taxonomy" id="744227"/>
    <lineage>
        <taxon>Bacteria</taxon>
        <taxon>Pseudomonadati</taxon>
        <taxon>Pseudomonadota</taxon>
        <taxon>Alphaproteobacteria</taxon>
        <taxon>Rhodospirillales</taxon>
        <taxon>Thalassospiraceae</taxon>
        <taxon>Thalassospira</taxon>
    </lineage>
</organism>
<dbReference type="EMBL" id="NXGX01000015">
    <property type="protein sequence ID" value="PKR56385.1"/>
    <property type="molecule type" value="Genomic_DNA"/>
</dbReference>
<sequence length="91" mass="10314">MTIWPRRDPRLYHVFRLPDELPEGYCFGGGKPCSFTLVDWFGLPPAGMFDGELTNDDIAKFLREKDYYKQGGNFVVICNDGQAFTLEGGQS</sequence>
<accession>A0A2N3L0P5</accession>
<gene>
    <name evidence="1" type="ORF">COO92_21510</name>
</gene>
<comment type="caution">
    <text evidence="1">The sequence shown here is derived from an EMBL/GenBank/DDBJ whole genome shotgun (WGS) entry which is preliminary data.</text>
</comment>
<keyword evidence="2" id="KW-1185">Reference proteome</keyword>